<dbReference type="InterPro" id="IPR036390">
    <property type="entry name" value="WH_DNA-bd_sf"/>
</dbReference>
<feature type="domain" description="HTH gntR-type" evidence="6">
    <location>
        <begin position="13"/>
        <end position="81"/>
    </location>
</feature>
<dbReference type="GO" id="GO:0008483">
    <property type="term" value="F:transaminase activity"/>
    <property type="evidence" value="ECO:0007669"/>
    <property type="project" value="UniProtKB-KW"/>
</dbReference>
<dbReference type="RefSeq" id="WP_214385149.1">
    <property type="nucleotide sequence ID" value="NZ_JAFLWW010000001.1"/>
</dbReference>
<comment type="caution">
    <text evidence="7">The sequence shown here is derived from an EMBL/GenBank/DDBJ whole genome shotgun (WGS) entry which is preliminary data.</text>
</comment>
<protein>
    <submittedName>
        <fullName evidence="7">PLP-dependent aminotransferase family protein</fullName>
    </submittedName>
</protein>
<evidence type="ECO:0000256" key="2">
    <source>
        <dbReference type="ARBA" id="ARBA00022898"/>
    </source>
</evidence>
<reference evidence="7" key="1">
    <citation type="journal article" date="2021" name="Microorganisms">
        <title>Phylogenomic Reconstruction and Metabolic Potential of the Genus Aminobacter.</title>
        <authorList>
            <person name="Artuso I."/>
            <person name="Turrini P."/>
            <person name="Pirolo M."/>
            <person name="Lugli G.A."/>
            <person name="Ventura M."/>
            <person name="Visca P."/>
        </authorList>
    </citation>
    <scope>NUCLEOTIDE SEQUENCE</scope>
    <source>
        <strain evidence="7">LMG 26462</strain>
    </source>
</reference>
<dbReference type="InterPro" id="IPR004839">
    <property type="entry name" value="Aminotransferase_I/II_large"/>
</dbReference>
<evidence type="ECO:0000256" key="4">
    <source>
        <dbReference type="ARBA" id="ARBA00023125"/>
    </source>
</evidence>
<evidence type="ECO:0000256" key="1">
    <source>
        <dbReference type="ARBA" id="ARBA00005384"/>
    </source>
</evidence>
<dbReference type="CDD" id="cd07377">
    <property type="entry name" value="WHTH_GntR"/>
    <property type="match status" value="1"/>
</dbReference>
<keyword evidence="7" id="KW-0808">Transferase</keyword>
<dbReference type="Gene3D" id="1.10.10.10">
    <property type="entry name" value="Winged helix-like DNA-binding domain superfamily/Winged helix DNA-binding domain"/>
    <property type="match status" value="1"/>
</dbReference>
<dbReference type="SUPFAM" id="SSF53383">
    <property type="entry name" value="PLP-dependent transferases"/>
    <property type="match status" value="1"/>
</dbReference>
<dbReference type="Pfam" id="PF00392">
    <property type="entry name" value="GntR"/>
    <property type="match status" value="1"/>
</dbReference>
<dbReference type="PANTHER" id="PTHR46577:SF1">
    <property type="entry name" value="HTH-TYPE TRANSCRIPTIONAL REGULATORY PROTEIN GABR"/>
    <property type="match status" value="1"/>
</dbReference>
<dbReference type="GO" id="GO:0030170">
    <property type="term" value="F:pyridoxal phosphate binding"/>
    <property type="evidence" value="ECO:0007669"/>
    <property type="project" value="InterPro"/>
</dbReference>
<dbReference type="InterPro" id="IPR000524">
    <property type="entry name" value="Tscrpt_reg_HTH_GntR"/>
</dbReference>
<dbReference type="InterPro" id="IPR015422">
    <property type="entry name" value="PyrdxlP-dep_Trfase_small"/>
</dbReference>
<organism evidence="7 8">
    <name type="scientific">Aminobacter anthyllidis</name>
    <dbReference type="NCBI Taxonomy" id="1035067"/>
    <lineage>
        <taxon>Bacteria</taxon>
        <taxon>Pseudomonadati</taxon>
        <taxon>Pseudomonadota</taxon>
        <taxon>Alphaproteobacteria</taxon>
        <taxon>Hyphomicrobiales</taxon>
        <taxon>Phyllobacteriaceae</taxon>
        <taxon>Aminobacter</taxon>
    </lineage>
</organism>
<dbReference type="SMART" id="SM00345">
    <property type="entry name" value="HTH_GNTR"/>
    <property type="match status" value="1"/>
</dbReference>
<evidence type="ECO:0000313" key="8">
    <source>
        <dbReference type="Proteomes" id="UP001138921"/>
    </source>
</evidence>
<keyword evidence="4" id="KW-0238">DNA-binding</keyword>
<evidence type="ECO:0000256" key="5">
    <source>
        <dbReference type="ARBA" id="ARBA00023163"/>
    </source>
</evidence>
<dbReference type="Gene3D" id="3.40.640.10">
    <property type="entry name" value="Type I PLP-dependent aspartate aminotransferase-like (Major domain)"/>
    <property type="match status" value="1"/>
</dbReference>
<proteinExistence type="inferred from homology"/>
<dbReference type="InterPro" id="IPR036388">
    <property type="entry name" value="WH-like_DNA-bd_sf"/>
</dbReference>
<reference evidence="7" key="2">
    <citation type="submission" date="2021-03" db="EMBL/GenBank/DDBJ databases">
        <authorList>
            <person name="Artuso I."/>
            <person name="Turrini P."/>
            <person name="Pirolo M."/>
            <person name="Lugli G.A."/>
            <person name="Ventura M."/>
            <person name="Visca P."/>
        </authorList>
    </citation>
    <scope>NUCLEOTIDE SEQUENCE</scope>
    <source>
        <strain evidence="7">LMG 26462</strain>
    </source>
</reference>
<dbReference type="PANTHER" id="PTHR46577">
    <property type="entry name" value="HTH-TYPE TRANSCRIPTIONAL REGULATORY PROTEIN GABR"/>
    <property type="match status" value="1"/>
</dbReference>
<dbReference type="EMBL" id="JAFLWW010000001">
    <property type="protein sequence ID" value="MBT1154147.1"/>
    <property type="molecule type" value="Genomic_DNA"/>
</dbReference>
<keyword evidence="3" id="KW-0805">Transcription regulation</keyword>
<dbReference type="GO" id="GO:0003700">
    <property type="term" value="F:DNA-binding transcription factor activity"/>
    <property type="evidence" value="ECO:0007669"/>
    <property type="project" value="InterPro"/>
</dbReference>
<dbReference type="SUPFAM" id="SSF46785">
    <property type="entry name" value="Winged helix' DNA-binding domain"/>
    <property type="match status" value="1"/>
</dbReference>
<keyword evidence="2" id="KW-0663">Pyridoxal phosphate</keyword>
<comment type="similarity">
    <text evidence="1">In the C-terminal section; belongs to the class-I pyridoxal-phosphate-dependent aminotransferase family.</text>
</comment>
<name>A0A9X1A747_9HYPH</name>
<dbReference type="CDD" id="cd00609">
    <property type="entry name" value="AAT_like"/>
    <property type="match status" value="1"/>
</dbReference>
<dbReference type="InterPro" id="IPR015424">
    <property type="entry name" value="PyrdxlP-dep_Trfase"/>
</dbReference>
<keyword evidence="8" id="KW-1185">Reference proteome</keyword>
<gene>
    <name evidence="7" type="ORF">J1C56_00925</name>
</gene>
<dbReference type="GO" id="GO:0003677">
    <property type="term" value="F:DNA binding"/>
    <property type="evidence" value="ECO:0007669"/>
    <property type="project" value="UniProtKB-KW"/>
</dbReference>
<evidence type="ECO:0000313" key="7">
    <source>
        <dbReference type="EMBL" id="MBT1154147.1"/>
    </source>
</evidence>
<sequence length="476" mass="51370">MTIWLPDLSSGAGPLYLRLAERIESDIDSGVLASGTKLPPQRNLAYDIGVTIGTVGRAYALLRERGLVSGEVGRGTYILARHTLARHTEQVAPSPVTTLPFEGSRAVEAPPGKLHFDSTAAPNVGQAKTIESILAVISRDNPDDVTSYTRTFPEHWFEAGSVWLSRNGFRLAPDTIVPTLGAHAAVMAIIAAVTQPGDHILFEHVTYTQIARSAGLIGRRMALVNSDEHGVDPDDFEAVCAQKHPKLAFLMPTAQNPTGVIMPGERRAAIAAIARRYNVLLVEDDIYGALTDDRTPQLAEFAPERVFVVGGLSKSVAAGVRGGWVSCPTHFRHSIRVAHKMVTGGMPFLLAELCAQLVLSGEATAIRARSIAEINARLDIVRAALGGYDFNITPNIPFVWLALPEPWNSGTFKNAAYGQGVLVDDEDEFKAGRSDQVFHRVRIGISAPRTRGDVERGLATVRRLLDEGDAGYDSFG</sequence>
<dbReference type="Pfam" id="PF00155">
    <property type="entry name" value="Aminotran_1_2"/>
    <property type="match status" value="1"/>
</dbReference>
<evidence type="ECO:0000259" key="6">
    <source>
        <dbReference type="PROSITE" id="PS50949"/>
    </source>
</evidence>
<dbReference type="Gene3D" id="3.90.1150.10">
    <property type="entry name" value="Aspartate Aminotransferase, domain 1"/>
    <property type="match status" value="1"/>
</dbReference>
<keyword evidence="5" id="KW-0804">Transcription</keyword>
<dbReference type="Proteomes" id="UP001138921">
    <property type="component" value="Unassembled WGS sequence"/>
</dbReference>
<dbReference type="InterPro" id="IPR015421">
    <property type="entry name" value="PyrdxlP-dep_Trfase_major"/>
</dbReference>
<dbReference type="InterPro" id="IPR051446">
    <property type="entry name" value="HTH_trans_reg/aminotransferase"/>
</dbReference>
<dbReference type="PROSITE" id="PS50949">
    <property type="entry name" value="HTH_GNTR"/>
    <property type="match status" value="1"/>
</dbReference>
<evidence type="ECO:0000256" key="3">
    <source>
        <dbReference type="ARBA" id="ARBA00023015"/>
    </source>
</evidence>
<dbReference type="AlphaFoldDB" id="A0A9X1A747"/>
<keyword evidence="7" id="KW-0032">Aminotransferase</keyword>
<accession>A0A9X1A747</accession>